<dbReference type="Proteomes" id="UP001446871">
    <property type="component" value="Unassembled WGS sequence"/>
</dbReference>
<organism evidence="2 3">
    <name type="scientific">Apiospora saccharicola</name>
    <dbReference type="NCBI Taxonomy" id="335842"/>
    <lineage>
        <taxon>Eukaryota</taxon>
        <taxon>Fungi</taxon>
        <taxon>Dikarya</taxon>
        <taxon>Ascomycota</taxon>
        <taxon>Pezizomycotina</taxon>
        <taxon>Sordariomycetes</taxon>
        <taxon>Xylariomycetidae</taxon>
        <taxon>Amphisphaeriales</taxon>
        <taxon>Apiosporaceae</taxon>
        <taxon>Apiospora</taxon>
    </lineage>
</organism>
<evidence type="ECO:0000313" key="3">
    <source>
        <dbReference type="Proteomes" id="UP001446871"/>
    </source>
</evidence>
<evidence type="ECO:0000256" key="1">
    <source>
        <dbReference type="SAM" id="MobiDB-lite"/>
    </source>
</evidence>
<dbReference type="EMBL" id="JAQQWM010000007">
    <property type="protein sequence ID" value="KAK8057647.1"/>
    <property type="molecule type" value="Genomic_DNA"/>
</dbReference>
<proteinExistence type="predicted"/>
<name>A0ABR1UFF8_9PEZI</name>
<feature type="region of interest" description="Disordered" evidence="1">
    <location>
        <begin position="380"/>
        <end position="400"/>
    </location>
</feature>
<protein>
    <submittedName>
        <fullName evidence="2">Uncharacterized protein</fullName>
    </submittedName>
</protein>
<accession>A0ABR1UFF8</accession>
<comment type="caution">
    <text evidence="2">The sequence shown here is derived from an EMBL/GenBank/DDBJ whole genome shotgun (WGS) entry which is preliminary data.</text>
</comment>
<keyword evidence="3" id="KW-1185">Reference proteome</keyword>
<reference evidence="2 3" key="1">
    <citation type="submission" date="2023-01" db="EMBL/GenBank/DDBJ databases">
        <title>Analysis of 21 Apiospora genomes using comparative genomics revels a genus with tremendous synthesis potential of carbohydrate active enzymes and secondary metabolites.</title>
        <authorList>
            <person name="Sorensen T."/>
        </authorList>
    </citation>
    <scope>NUCLEOTIDE SEQUENCE [LARGE SCALE GENOMIC DNA]</scope>
    <source>
        <strain evidence="2 3">CBS 83171</strain>
    </source>
</reference>
<evidence type="ECO:0000313" key="2">
    <source>
        <dbReference type="EMBL" id="KAK8057647.1"/>
    </source>
</evidence>
<sequence length="425" mass="46418">MLSSVQHHAVTSSCIRSLSTSVPSQDKSRRIAIPRRKTAATFDFPQFTTDEVPPASVLDSMLAHPATPAYLSGMTGEQCRALLSEYATHTLALANPARDFRQVFQALLKRGKGWDPLVLETPEAIPEKIHALYATLHSIAGMLVQGPPGPVYNLALHILHALCKLEYAPSFLTVSRIALVSGKVGQPQFAPAIERFERFVKSLIAYRPASSSSSPKTKKGKGSGRSIPEADAAAFDVEEEEAASLRANAFTLKGLMLVASDLFRPTSKPEGYREALKYFEAAIGGTPTKLQPLAGSSPFDWQIPCLIEMGHCYTALGAHKQAHAAWKFAAEELDDKEATALYAILALPPHDPAREALLLKGAVSGSKLAIDEINRMNYDNARRQETSDNEESKEHGSKWDTLFKRMVRDEWEKLGSPPPTTTGTR</sequence>
<gene>
    <name evidence="2" type="ORF">PG996_011584</name>
</gene>